<protein>
    <submittedName>
        <fullName evidence="1">Uncharacterized protein</fullName>
    </submittedName>
</protein>
<dbReference type="EMBL" id="CP026105">
    <property type="protein sequence ID" value="AUT68593.1"/>
    <property type="molecule type" value="Genomic_DNA"/>
</dbReference>
<dbReference type="AlphaFoldDB" id="A0AAN1J783"/>
<accession>A0AAN1J783</accession>
<sequence length="80" mass="8883">MLVMSALLCLIYSIAMPDGGSRMRIIASVLLACGQCVWRGIVSGSVCARTERQHKSLIEWLHRAGMFESRHAADARKTYT</sequence>
<proteinExistence type="predicted"/>
<evidence type="ECO:0000313" key="1">
    <source>
        <dbReference type="EMBL" id="AUT68593.1"/>
    </source>
</evidence>
<dbReference type="KEGG" id="phs:C2L64_09855"/>
<gene>
    <name evidence="1" type="ORF">C2L64_09855</name>
</gene>
<reference evidence="1 2" key="1">
    <citation type="submission" date="2018-01" db="EMBL/GenBank/DDBJ databases">
        <title>Species boundaries and ecological features among Paraburkholderia terrae DSMZ17804T, P. hospita DSMZ17164T and P. caribensis DSMZ13236T.</title>
        <authorList>
            <person name="Pratama A.A."/>
        </authorList>
    </citation>
    <scope>NUCLEOTIDE SEQUENCE [LARGE SCALE GENOMIC DNA]</scope>
    <source>
        <strain evidence="1 2">DSM 17164</strain>
    </source>
</reference>
<organism evidence="1 2">
    <name type="scientific">Paraburkholderia hospita</name>
    <dbReference type="NCBI Taxonomy" id="169430"/>
    <lineage>
        <taxon>Bacteria</taxon>
        <taxon>Pseudomonadati</taxon>
        <taxon>Pseudomonadota</taxon>
        <taxon>Betaproteobacteria</taxon>
        <taxon>Burkholderiales</taxon>
        <taxon>Burkholderiaceae</taxon>
        <taxon>Paraburkholderia</taxon>
    </lineage>
</organism>
<evidence type="ECO:0000313" key="2">
    <source>
        <dbReference type="Proteomes" id="UP000236649"/>
    </source>
</evidence>
<name>A0AAN1J783_9BURK</name>
<dbReference type="Proteomes" id="UP000236649">
    <property type="component" value="Chromosome 1"/>
</dbReference>